<dbReference type="AlphaFoldDB" id="A0A8B7RCN3"/>
<feature type="domain" description="BTBDG BTB/POZ" evidence="3">
    <location>
        <begin position="83"/>
        <end position="203"/>
    </location>
</feature>
<dbReference type="CDD" id="cd18492">
    <property type="entry name" value="BACK_BTBD16"/>
    <property type="match status" value="1"/>
</dbReference>
<accession>A0A8B7RCN3</accession>
<dbReference type="InterPro" id="IPR011333">
    <property type="entry name" value="SKP1/BTB/POZ_sf"/>
</dbReference>
<reference evidence="5" key="1">
    <citation type="submission" date="2025-08" db="UniProtKB">
        <authorList>
            <consortium name="RefSeq"/>
        </authorList>
    </citation>
    <scope>IDENTIFICATION</scope>
    <source>
        <tissue evidence="5">Muscle</tissue>
    </source>
</reference>
<dbReference type="PANTHER" id="PTHR46843">
    <property type="entry name" value="BTB/POZ DOMAIN-CONTAINING PROTEIN 16"/>
    <property type="match status" value="1"/>
</dbReference>
<dbReference type="InterPro" id="IPR048859">
    <property type="entry name" value="BTBD16_C"/>
</dbReference>
<dbReference type="Proteomes" id="UP000694851">
    <property type="component" value="Unplaced"/>
</dbReference>
<name>A0A8B7RCN3_HIPAR</name>
<dbReference type="GeneID" id="109383005"/>
<proteinExistence type="predicted"/>
<evidence type="ECO:0000259" key="2">
    <source>
        <dbReference type="Pfam" id="PF21059"/>
    </source>
</evidence>
<dbReference type="RefSeq" id="XP_019498512.1">
    <property type="nucleotide sequence ID" value="XM_019642967.1"/>
</dbReference>
<sequence length="507" mass="58484">MTTRNPRHNTRLERRIAGSTNQWRFPKDAFSQDLLALSQQSKDVNVDFDDALKDVDRLCFSKIQKKVLENLKNEAIRSRDAVVILKCLGSEWELHLPQLFQSRTLTKLYLVAVGGGTTSPTKDLEKLLQVPAPRKVKEKPPIKKMVISLKINDSLVTKCAFATALKNLYSSQVEMDLDDMPGVLASAYILQFNSLFQRCVTMMMTGLMPDNISNFYLTSCKYQAGQLTTACEKWLEMNLVPLMGTQTHLRKIPEELLHKVLKSPRLFTFSEFHLLKTLLLWVYLQLNHRIQTIPEYETVMTFFNSFPRKCSFLDQNVGHGLMSLFLCLRLHAITEGKDLEDLMHMNIFPESRLVQVTANHYLALESGGDMVHLTDLTTQAVRFGLIFVQEYTTYSKMIAVYGFLFEIKGIKNDTTSYHFYVQRKRHTDVEFPSLHCEDGIVSLRPERLVRYEITAQTLVDGKWQEFRTNEITQKFRLIKPFCKSQVLKIQTVGIRIYVSFSFIFPGS</sequence>
<evidence type="ECO:0000313" key="4">
    <source>
        <dbReference type="Proteomes" id="UP000694851"/>
    </source>
</evidence>
<evidence type="ECO:0000259" key="3">
    <source>
        <dbReference type="Pfam" id="PF23998"/>
    </source>
</evidence>
<dbReference type="OrthoDB" id="6359943at2759"/>
<dbReference type="Pfam" id="PF23998">
    <property type="entry name" value="BTB_BTBDG"/>
    <property type="match status" value="1"/>
</dbReference>
<dbReference type="InterPro" id="IPR056426">
    <property type="entry name" value="BTB_BTBDG"/>
</dbReference>
<keyword evidence="4" id="KW-1185">Reference proteome</keyword>
<dbReference type="InterPro" id="IPR042833">
    <property type="entry name" value="BTBD16"/>
</dbReference>
<gene>
    <name evidence="5" type="primary">BTBD16</name>
</gene>
<organism evidence="4 5">
    <name type="scientific">Hipposideros armiger</name>
    <name type="common">Great Himalayan leaf-nosed bat</name>
    <dbReference type="NCBI Taxonomy" id="186990"/>
    <lineage>
        <taxon>Eukaryota</taxon>
        <taxon>Metazoa</taxon>
        <taxon>Chordata</taxon>
        <taxon>Craniata</taxon>
        <taxon>Vertebrata</taxon>
        <taxon>Euteleostomi</taxon>
        <taxon>Mammalia</taxon>
        <taxon>Eutheria</taxon>
        <taxon>Laurasiatheria</taxon>
        <taxon>Chiroptera</taxon>
        <taxon>Yinpterochiroptera</taxon>
        <taxon>Rhinolophoidea</taxon>
        <taxon>Hipposideridae</taxon>
        <taxon>Hipposideros</taxon>
    </lineage>
</organism>
<dbReference type="KEGG" id="hai:109383005"/>
<dbReference type="PANTHER" id="PTHR46843:SF1">
    <property type="entry name" value="BTB_POZ DOMAIN-CONTAINING PROTEIN 16"/>
    <property type="match status" value="1"/>
</dbReference>
<feature type="domain" description="BTB/POZ" evidence="2">
    <location>
        <begin position="381"/>
        <end position="486"/>
    </location>
</feature>
<dbReference type="Pfam" id="PF21059">
    <property type="entry name" value="BTBD16_C"/>
    <property type="match status" value="1"/>
</dbReference>
<evidence type="ECO:0000256" key="1">
    <source>
        <dbReference type="ARBA" id="ARBA00016271"/>
    </source>
</evidence>
<evidence type="ECO:0000313" key="5">
    <source>
        <dbReference type="RefSeq" id="XP_019498512.1"/>
    </source>
</evidence>
<dbReference type="Gene3D" id="3.30.710.10">
    <property type="entry name" value="Potassium Channel Kv1.1, Chain A"/>
    <property type="match status" value="1"/>
</dbReference>
<protein>
    <recommendedName>
        <fullName evidence="1">BTB/POZ domain-containing protein 16</fullName>
    </recommendedName>
</protein>
<dbReference type="CTD" id="118663"/>